<sequence length="82" mass="9450">MAANSNSSFMSIGSQSRPPTLNREEFQQWKIQMISFLEGIHPRIAEYLHNPPYILVKLIPHVHATSTTPEIPEYYQPKPQTD</sequence>
<dbReference type="Proteomes" id="UP001172457">
    <property type="component" value="Chromosome 3"/>
</dbReference>
<comment type="caution">
    <text evidence="2">The sequence shown here is derived from an EMBL/GenBank/DDBJ whole genome shotgun (WGS) entry which is preliminary data.</text>
</comment>
<evidence type="ECO:0000313" key="2">
    <source>
        <dbReference type="EMBL" id="KAJ9557753.1"/>
    </source>
</evidence>
<dbReference type="EMBL" id="JARYMX010000003">
    <property type="protein sequence ID" value="KAJ9557753.1"/>
    <property type="molecule type" value="Genomic_DNA"/>
</dbReference>
<accession>A0AA38TVZ9</accession>
<name>A0AA38TVZ9_9ASTR</name>
<evidence type="ECO:0000313" key="3">
    <source>
        <dbReference type="Proteomes" id="UP001172457"/>
    </source>
</evidence>
<organism evidence="2 3">
    <name type="scientific">Centaurea solstitialis</name>
    <name type="common">yellow star-thistle</name>
    <dbReference type="NCBI Taxonomy" id="347529"/>
    <lineage>
        <taxon>Eukaryota</taxon>
        <taxon>Viridiplantae</taxon>
        <taxon>Streptophyta</taxon>
        <taxon>Embryophyta</taxon>
        <taxon>Tracheophyta</taxon>
        <taxon>Spermatophyta</taxon>
        <taxon>Magnoliopsida</taxon>
        <taxon>eudicotyledons</taxon>
        <taxon>Gunneridae</taxon>
        <taxon>Pentapetalae</taxon>
        <taxon>asterids</taxon>
        <taxon>campanulids</taxon>
        <taxon>Asterales</taxon>
        <taxon>Asteraceae</taxon>
        <taxon>Carduoideae</taxon>
        <taxon>Cardueae</taxon>
        <taxon>Centaureinae</taxon>
        <taxon>Centaurea</taxon>
    </lineage>
</organism>
<gene>
    <name evidence="2" type="ORF">OSB04_012367</name>
</gene>
<proteinExistence type="predicted"/>
<dbReference type="AlphaFoldDB" id="A0AA38TVZ9"/>
<protein>
    <submittedName>
        <fullName evidence="2">Uncharacterized protein</fullName>
    </submittedName>
</protein>
<feature type="region of interest" description="Disordered" evidence="1">
    <location>
        <begin position="1"/>
        <end position="23"/>
    </location>
</feature>
<keyword evidence="3" id="KW-1185">Reference proteome</keyword>
<reference evidence="2" key="1">
    <citation type="submission" date="2023-03" db="EMBL/GenBank/DDBJ databases">
        <title>Chromosome-scale reference genome and RAD-based genetic map of yellow starthistle (Centaurea solstitialis) reveal putative structural variation and QTLs associated with invader traits.</title>
        <authorList>
            <person name="Reatini B."/>
            <person name="Cang F.A."/>
            <person name="Jiang Q."/>
            <person name="Mckibben M.T.W."/>
            <person name="Barker M.S."/>
            <person name="Rieseberg L.H."/>
            <person name="Dlugosch K.M."/>
        </authorList>
    </citation>
    <scope>NUCLEOTIDE SEQUENCE</scope>
    <source>
        <strain evidence="2">CAN-66</strain>
        <tissue evidence="2">Leaf</tissue>
    </source>
</reference>
<evidence type="ECO:0000256" key="1">
    <source>
        <dbReference type="SAM" id="MobiDB-lite"/>
    </source>
</evidence>
<feature type="compositionally biased region" description="Polar residues" evidence="1">
    <location>
        <begin position="1"/>
        <end position="19"/>
    </location>
</feature>